<name>A0A3G8ZUQ1_9ACTN</name>
<reference evidence="1 2" key="2">
    <citation type="submission" date="2018-12" db="EMBL/GenBank/DDBJ databases">
        <title>Nakamurella antarcticus sp. nov., isolated from Antarctica South Shetland Islands soil.</title>
        <authorList>
            <person name="Peng F."/>
        </authorList>
    </citation>
    <scope>NUCLEOTIDE SEQUENCE [LARGE SCALE GENOMIC DNA]</scope>
    <source>
        <strain evidence="1 2">S14-144</strain>
    </source>
</reference>
<proteinExistence type="predicted"/>
<evidence type="ECO:0000313" key="2">
    <source>
        <dbReference type="Proteomes" id="UP000268084"/>
    </source>
</evidence>
<evidence type="ECO:0000313" key="1">
    <source>
        <dbReference type="EMBL" id="AZI57746.1"/>
    </source>
</evidence>
<accession>A0A3G8ZUQ1</accession>
<gene>
    <name evidence="1" type="ORF">EH165_05875</name>
</gene>
<dbReference type="AlphaFoldDB" id="A0A3G8ZUQ1"/>
<dbReference type="EMBL" id="CP034170">
    <property type="protein sequence ID" value="AZI57746.1"/>
    <property type="molecule type" value="Genomic_DNA"/>
</dbReference>
<reference evidence="1 2" key="1">
    <citation type="submission" date="2018-11" db="EMBL/GenBank/DDBJ databases">
        <authorList>
            <person name="Da X."/>
        </authorList>
    </citation>
    <scope>NUCLEOTIDE SEQUENCE [LARGE SCALE GENOMIC DNA]</scope>
    <source>
        <strain evidence="1 2">S14-144</strain>
    </source>
</reference>
<dbReference type="RefSeq" id="WP_124798450.1">
    <property type="nucleotide sequence ID" value="NZ_CP034170.1"/>
</dbReference>
<keyword evidence="2" id="KW-1185">Reference proteome</keyword>
<sequence>MINSLEEAHVGVYCCLGVEGLLGCEVCGEWAAGDGSIDSGLLAVVSERGLLSAVGAVVIAVAWVGADVTTGVAVDVVVADVIGAVVASDEVIEMGLVSDD</sequence>
<dbReference type="Proteomes" id="UP000268084">
    <property type="component" value="Chromosome"/>
</dbReference>
<organism evidence="1 2">
    <name type="scientific">Nakamurella antarctica</name>
    <dbReference type="NCBI Taxonomy" id="1902245"/>
    <lineage>
        <taxon>Bacteria</taxon>
        <taxon>Bacillati</taxon>
        <taxon>Actinomycetota</taxon>
        <taxon>Actinomycetes</taxon>
        <taxon>Nakamurellales</taxon>
        <taxon>Nakamurellaceae</taxon>
        <taxon>Nakamurella</taxon>
    </lineage>
</organism>
<dbReference type="KEGG" id="nak:EH165_05875"/>
<protein>
    <submittedName>
        <fullName evidence="1">Uncharacterized protein</fullName>
    </submittedName>
</protein>